<evidence type="ECO:0000313" key="1">
    <source>
        <dbReference type="EMBL" id="RZD18496.1"/>
    </source>
</evidence>
<comment type="caution">
    <text evidence="1">The sequence shown here is derived from an EMBL/GenBank/DDBJ whole genome shotgun (WGS) entry which is preliminary data.</text>
</comment>
<name>A0A519BMJ9_9DELT</name>
<dbReference type="Proteomes" id="UP000319296">
    <property type="component" value="Unassembled WGS sequence"/>
</dbReference>
<protein>
    <submittedName>
        <fullName evidence="1">Uncharacterized protein</fullName>
    </submittedName>
</protein>
<organism evidence="1 2">
    <name type="scientific">Candidatus Acididesulfobacter diazotrophicus</name>
    <dbReference type="NCBI Taxonomy" id="2597226"/>
    <lineage>
        <taxon>Bacteria</taxon>
        <taxon>Deltaproteobacteria</taxon>
        <taxon>Candidatus Acidulodesulfobacterales</taxon>
        <taxon>Candidatus Acididesulfobacter</taxon>
    </lineage>
</organism>
<dbReference type="EMBL" id="SGBB01000008">
    <property type="protein sequence ID" value="RZD18496.1"/>
    <property type="molecule type" value="Genomic_DNA"/>
</dbReference>
<gene>
    <name evidence="1" type="ORF">EVG15_05545</name>
</gene>
<accession>A0A519BMJ9</accession>
<reference evidence="1 2" key="1">
    <citation type="journal article" date="2019" name="ISME J.">
        <title>Insights into ecological role of a new deltaproteobacterial order Candidatus Acidulodesulfobacterales by metagenomics and metatranscriptomics.</title>
        <authorList>
            <person name="Tan S."/>
            <person name="Liu J."/>
            <person name="Fang Y."/>
            <person name="Hedlund B.P."/>
            <person name="Lian Z.H."/>
            <person name="Huang L.Y."/>
            <person name="Li J.T."/>
            <person name="Huang L.N."/>
            <person name="Li W.J."/>
            <person name="Jiang H.C."/>
            <person name="Dong H.L."/>
            <person name="Shu W.S."/>
        </authorList>
    </citation>
    <scope>NUCLEOTIDE SEQUENCE [LARGE SCALE GENOMIC DNA]</scope>
    <source>
        <strain evidence="1">AP1</strain>
    </source>
</reference>
<dbReference type="AlphaFoldDB" id="A0A519BMJ9"/>
<evidence type="ECO:0000313" key="2">
    <source>
        <dbReference type="Proteomes" id="UP000319296"/>
    </source>
</evidence>
<proteinExistence type="predicted"/>
<sequence length="115" mass="13708">MKFKYDLEYILKTTKLDKNIVNELLKYFAELPLMAKLEVFSISKLIEEEDEFAFLQHYFDKQKTAEYGFSLFLLAINRLFLLENKDTENKNLSSYKLKKISMIKSLRNSENGKDF</sequence>